<dbReference type="Gene3D" id="1.10.287.130">
    <property type="match status" value="1"/>
</dbReference>
<keyword evidence="10" id="KW-1133">Transmembrane helix</keyword>
<feature type="transmembrane region" description="Helical" evidence="10">
    <location>
        <begin position="50"/>
        <end position="69"/>
    </location>
</feature>
<dbReference type="SMART" id="SM00387">
    <property type="entry name" value="HATPase_c"/>
    <property type="match status" value="1"/>
</dbReference>
<accession>A0A238VWW7</accession>
<dbReference type="InterPro" id="IPR036097">
    <property type="entry name" value="HisK_dim/P_sf"/>
</dbReference>
<dbReference type="GO" id="GO:0030295">
    <property type="term" value="F:protein kinase activator activity"/>
    <property type="evidence" value="ECO:0007669"/>
    <property type="project" value="TreeGrafter"/>
</dbReference>
<organism evidence="12 13">
    <name type="scientific">Dokdonia pacifica</name>
    <dbReference type="NCBI Taxonomy" id="1627892"/>
    <lineage>
        <taxon>Bacteria</taxon>
        <taxon>Pseudomonadati</taxon>
        <taxon>Bacteroidota</taxon>
        <taxon>Flavobacteriia</taxon>
        <taxon>Flavobacteriales</taxon>
        <taxon>Flavobacteriaceae</taxon>
        <taxon>Dokdonia</taxon>
    </lineage>
</organism>
<keyword evidence="6 12" id="KW-0418">Kinase</keyword>
<dbReference type="PRINTS" id="PR00344">
    <property type="entry name" value="BCTRLSENSOR"/>
</dbReference>
<dbReference type="AlphaFoldDB" id="A0A238VWW7"/>
<dbReference type="InterPro" id="IPR036890">
    <property type="entry name" value="HATPase_C_sf"/>
</dbReference>
<dbReference type="SUPFAM" id="SSF55874">
    <property type="entry name" value="ATPase domain of HSP90 chaperone/DNA topoisomerase II/histidine kinase"/>
    <property type="match status" value="1"/>
</dbReference>
<keyword evidence="13" id="KW-1185">Reference proteome</keyword>
<dbReference type="GO" id="GO:0005524">
    <property type="term" value="F:ATP binding"/>
    <property type="evidence" value="ECO:0007669"/>
    <property type="project" value="UniProtKB-KW"/>
</dbReference>
<dbReference type="GO" id="GO:0000156">
    <property type="term" value="F:phosphorelay response regulator activity"/>
    <property type="evidence" value="ECO:0007669"/>
    <property type="project" value="TreeGrafter"/>
</dbReference>
<dbReference type="InterPro" id="IPR005467">
    <property type="entry name" value="His_kinase_dom"/>
</dbReference>
<dbReference type="Pfam" id="PF02518">
    <property type="entry name" value="HATPase_c"/>
    <property type="match status" value="1"/>
</dbReference>
<evidence type="ECO:0000256" key="4">
    <source>
        <dbReference type="ARBA" id="ARBA00022679"/>
    </source>
</evidence>
<dbReference type="CDD" id="cd00082">
    <property type="entry name" value="HisKA"/>
    <property type="match status" value="1"/>
</dbReference>
<evidence type="ECO:0000256" key="10">
    <source>
        <dbReference type="SAM" id="Phobius"/>
    </source>
</evidence>
<dbReference type="SUPFAM" id="SSF47384">
    <property type="entry name" value="Homodimeric domain of signal transducing histidine kinase"/>
    <property type="match status" value="1"/>
</dbReference>
<reference evidence="12 13" key="1">
    <citation type="submission" date="2017-06" db="EMBL/GenBank/DDBJ databases">
        <authorList>
            <person name="Kim H.J."/>
            <person name="Triplett B.A."/>
        </authorList>
    </citation>
    <scope>NUCLEOTIDE SEQUENCE [LARGE SCALE GENOMIC DNA]</scope>
    <source>
        <strain evidence="12 13">DSM 25597</strain>
    </source>
</reference>
<evidence type="ECO:0000313" key="13">
    <source>
        <dbReference type="Proteomes" id="UP000198379"/>
    </source>
</evidence>
<dbReference type="SMART" id="SM00388">
    <property type="entry name" value="HisKA"/>
    <property type="match status" value="1"/>
</dbReference>
<keyword evidence="4" id="KW-0808">Transferase</keyword>
<gene>
    <name evidence="12" type="ORF">SAMN06265376_101462</name>
</gene>
<keyword evidence="3" id="KW-0597">Phosphoprotein</keyword>
<sequence length="593" mass="68318">MLHFFRRSVIYSLNYGIYAFAKAYKLISIIDHVYKSYLYRVKLIVLKRSIHWYLCAFLIFIGGVVVYLLHQSNLEKEEISNRQQLEYIHNRAVNQFSSSIHNLAGLIAGMKSYINMSEEMPSQEQFQKFVQSQLNDIDSKDSIVISVIDTSHIFRQAFTRYENDPAQLIGRSVKDIRSKDKIEALESLMKTDHLLMFPPINLREGWLGIPINFRIKRNGIVEGYGAPILNFATIMSSVYDDEITKDFVFKFSTERGYEFDRTRSYNETEVYTKEVDKEFYKNYNIPEDAFISTTTQYFGFEITIATAYKEVPNQGKRFRNILLLYYGLLILVLLIITWQLDRYRKLNNRLEIANTEIASQNEELQHLNQTKNRFFTMISHDVKQPLQSVEGLLDLLQDEKTDDPSINSLFKKIRKSTRNTVDLLNNLLRWALSQTGELSYTPVRFNVAAIIQKTIALVDQQALSKQITIVQELDDTIHFYGDVDMIQTVVRNLTSNAIKFTKLNGVVLIQSYTKDQHIYIVIKDNGVGMKPELASSLFQIGEMVSREGTQGETGTGLGLILCKEFIERHQGEITVSSELDKGTTFTIILPAGA</sequence>
<evidence type="ECO:0000256" key="5">
    <source>
        <dbReference type="ARBA" id="ARBA00022741"/>
    </source>
</evidence>
<dbReference type="InterPro" id="IPR003661">
    <property type="entry name" value="HisK_dim/P_dom"/>
</dbReference>
<keyword evidence="9" id="KW-0175">Coiled coil</keyword>
<dbReference type="EMBL" id="FZNY01000001">
    <property type="protein sequence ID" value="SNR38786.1"/>
    <property type="molecule type" value="Genomic_DNA"/>
</dbReference>
<dbReference type="CDD" id="cd00075">
    <property type="entry name" value="HATPase"/>
    <property type="match status" value="1"/>
</dbReference>
<dbReference type="InterPro" id="IPR050351">
    <property type="entry name" value="BphY/WalK/GraS-like"/>
</dbReference>
<dbReference type="Gene3D" id="3.30.565.10">
    <property type="entry name" value="Histidine kinase-like ATPase, C-terminal domain"/>
    <property type="match status" value="1"/>
</dbReference>
<evidence type="ECO:0000256" key="8">
    <source>
        <dbReference type="ARBA" id="ARBA00023012"/>
    </source>
</evidence>
<name>A0A238VWW7_9FLAO</name>
<dbReference type="PROSITE" id="PS50109">
    <property type="entry name" value="HIS_KIN"/>
    <property type="match status" value="1"/>
</dbReference>
<keyword evidence="5" id="KW-0547">Nucleotide-binding</keyword>
<evidence type="ECO:0000259" key="11">
    <source>
        <dbReference type="PROSITE" id="PS50109"/>
    </source>
</evidence>
<dbReference type="EC" id="2.7.13.3" evidence="2"/>
<protein>
    <recommendedName>
        <fullName evidence="2">histidine kinase</fullName>
        <ecNumber evidence="2">2.7.13.3</ecNumber>
    </recommendedName>
</protein>
<evidence type="ECO:0000256" key="3">
    <source>
        <dbReference type="ARBA" id="ARBA00022553"/>
    </source>
</evidence>
<evidence type="ECO:0000256" key="1">
    <source>
        <dbReference type="ARBA" id="ARBA00000085"/>
    </source>
</evidence>
<dbReference type="FunFam" id="3.30.565.10:FF:000006">
    <property type="entry name" value="Sensor histidine kinase WalK"/>
    <property type="match status" value="1"/>
</dbReference>
<keyword evidence="10" id="KW-0472">Membrane</keyword>
<evidence type="ECO:0000256" key="9">
    <source>
        <dbReference type="SAM" id="Coils"/>
    </source>
</evidence>
<dbReference type="PANTHER" id="PTHR42878:SF7">
    <property type="entry name" value="SENSOR HISTIDINE KINASE GLRK"/>
    <property type="match status" value="1"/>
</dbReference>
<comment type="catalytic activity">
    <reaction evidence="1">
        <text>ATP + protein L-histidine = ADP + protein N-phospho-L-histidine.</text>
        <dbReference type="EC" id="2.7.13.3"/>
    </reaction>
</comment>
<dbReference type="RefSeq" id="WP_179218066.1">
    <property type="nucleotide sequence ID" value="NZ_BMEP01000002.1"/>
</dbReference>
<evidence type="ECO:0000256" key="6">
    <source>
        <dbReference type="ARBA" id="ARBA00022777"/>
    </source>
</evidence>
<proteinExistence type="predicted"/>
<feature type="transmembrane region" description="Helical" evidence="10">
    <location>
        <begin position="322"/>
        <end position="340"/>
    </location>
</feature>
<keyword evidence="10" id="KW-0812">Transmembrane</keyword>
<evidence type="ECO:0000256" key="2">
    <source>
        <dbReference type="ARBA" id="ARBA00012438"/>
    </source>
</evidence>
<evidence type="ECO:0000313" key="12">
    <source>
        <dbReference type="EMBL" id="SNR38786.1"/>
    </source>
</evidence>
<feature type="domain" description="Histidine kinase" evidence="11">
    <location>
        <begin position="377"/>
        <end position="593"/>
    </location>
</feature>
<feature type="coiled-coil region" evidence="9">
    <location>
        <begin position="343"/>
        <end position="370"/>
    </location>
</feature>
<dbReference type="PANTHER" id="PTHR42878">
    <property type="entry name" value="TWO-COMPONENT HISTIDINE KINASE"/>
    <property type="match status" value="1"/>
</dbReference>
<keyword evidence="8" id="KW-0902">Two-component regulatory system</keyword>
<evidence type="ECO:0000256" key="7">
    <source>
        <dbReference type="ARBA" id="ARBA00022840"/>
    </source>
</evidence>
<dbReference type="Proteomes" id="UP000198379">
    <property type="component" value="Unassembled WGS sequence"/>
</dbReference>
<dbReference type="GO" id="GO:0000155">
    <property type="term" value="F:phosphorelay sensor kinase activity"/>
    <property type="evidence" value="ECO:0007669"/>
    <property type="project" value="InterPro"/>
</dbReference>
<keyword evidence="7" id="KW-0067">ATP-binding</keyword>
<feature type="transmembrane region" description="Helical" evidence="10">
    <location>
        <begin position="12"/>
        <end position="30"/>
    </location>
</feature>
<dbReference type="InterPro" id="IPR004358">
    <property type="entry name" value="Sig_transdc_His_kin-like_C"/>
</dbReference>
<dbReference type="GO" id="GO:0007234">
    <property type="term" value="P:osmosensory signaling via phosphorelay pathway"/>
    <property type="evidence" value="ECO:0007669"/>
    <property type="project" value="TreeGrafter"/>
</dbReference>
<dbReference type="InterPro" id="IPR003594">
    <property type="entry name" value="HATPase_dom"/>
</dbReference>
<dbReference type="Pfam" id="PF00512">
    <property type="entry name" value="HisKA"/>
    <property type="match status" value="1"/>
</dbReference>